<dbReference type="PROSITE" id="PS51420">
    <property type="entry name" value="RHO"/>
    <property type="match status" value="1"/>
</dbReference>
<dbReference type="SUPFAM" id="SSF52540">
    <property type="entry name" value="P-loop containing nucleoside triphosphate hydrolases"/>
    <property type="match status" value="1"/>
</dbReference>
<proteinExistence type="inferred from homology"/>
<dbReference type="FunFam" id="3.40.50.300:FF:001179">
    <property type="entry name" value="Rho family GTPase"/>
    <property type="match status" value="1"/>
</dbReference>
<dbReference type="EMBL" id="JACAZH010000021">
    <property type="protein sequence ID" value="KAF7344549.1"/>
    <property type="molecule type" value="Genomic_DNA"/>
</dbReference>
<dbReference type="Pfam" id="PF00071">
    <property type="entry name" value="Ras"/>
    <property type="match status" value="1"/>
</dbReference>
<dbReference type="Proteomes" id="UP000623467">
    <property type="component" value="Unassembled WGS sequence"/>
</dbReference>
<dbReference type="InterPro" id="IPR005225">
    <property type="entry name" value="Small_GTP-bd"/>
</dbReference>
<keyword evidence="2" id="KW-0488">Methylation</keyword>
<evidence type="ECO:0000313" key="6">
    <source>
        <dbReference type="Proteomes" id="UP000623467"/>
    </source>
</evidence>
<keyword evidence="3" id="KW-0547">Nucleotide-binding</keyword>
<dbReference type="AlphaFoldDB" id="A0A8H6XPU5"/>
<dbReference type="CDD" id="cd00157">
    <property type="entry name" value="Rho"/>
    <property type="match status" value="1"/>
</dbReference>
<reference evidence="5" key="1">
    <citation type="submission" date="2020-05" db="EMBL/GenBank/DDBJ databases">
        <title>Mycena genomes resolve the evolution of fungal bioluminescence.</title>
        <authorList>
            <person name="Tsai I.J."/>
        </authorList>
    </citation>
    <scope>NUCLEOTIDE SEQUENCE</scope>
    <source>
        <strain evidence="5">160909Yilan</strain>
    </source>
</reference>
<dbReference type="InterPro" id="IPR003578">
    <property type="entry name" value="Small_GTPase_Rho"/>
</dbReference>
<dbReference type="PANTHER" id="PTHR24072">
    <property type="entry name" value="RHO FAMILY GTPASE"/>
    <property type="match status" value="1"/>
</dbReference>
<dbReference type="InterPro" id="IPR001806">
    <property type="entry name" value="Small_GTPase"/>
</dbReference>
<dbReference type="SMART" id="SM00175">
    <property type="entry name" value="RAB"/>
    <property type="match status" value="1"/>
</dbReference>
<dbReference type="SMART" id="SM00174">
    <property type="entry name" value="RHO"/>
    <property type="match status" value="1"/>
</dbReference>
<evidence type="ECO:0000313" key="5">
    <source>
        <dbReference type="EMBL" id="KAF7344549.1"/>
    </source>
</evidence>
<dbReference type="GO" id="GO:0003924">
    <property type="term" value="F:GTPase activity"/>
    <property type="evidence" value="ECO:0007669"/>
    <property type="project" value="InterPro"/>
</dbReference>
<dbReference type="PROSITE" id="PS51421">
    <property type="entry name" value="RAS"/>
    <property type="match status" value="1"/>
</dbReference>
<evidence type="ECO:0000256" key="2">
    <source>
        <dbReference type="ARBA" id="ARBA00022481"/>
    </source>
</evidence>
<dbReference type="OrthoDB" id="2963424at2759"/>
<keyword evidence="5" id="KW-0131">Cell cycle</keyword>
<dbReference type="SMART" id="SM00173">
    <property type="entry name" value="RAS"/>
    <property type="match status" value="1"/>
</dbReference>
<comment type="caution">
    <text evidence="5">The sequence shown here is derived from an EMBL/GenBank/DDBJ whole genome shotgun (WGS) entry which is preliminary data.</text>
</comment>
<comment type="similarity">
    <text evidence="1">Belongs to the small GTPase superfamily. Rho family.</text>
</comment>
<dbReference type="Gene3D" id="3.40.50.300">
    <property type="entry name" value="P-loop containing nucleotide triphosphate hydrolases"/>
    <property type="match status" value="1"/>
</dbReference>
<evidence type="ECO:0000256" key="4">
    <source>
        <dbReference type="ARBA" id="ARBA00023134"/>
    </source>
</evidence>
<dbReference type="NCBIfam" id="TIGR00231">
    <property type="entry name" value="small_GTP"/>
    <property type="match status" value="1"/>
</dbReference>
<sequence length="194" mass="21984">MNTVKVVLIGDGAAGKTALCIAYACKRFPTAYIPTVFDSWAETFMVEKEPWTFGLFDTRGPPEYDHLRPLSYPQTDVFVVCFSVGMLSSFENIRQKWFHEVHHFCPDVPCVLVATQIDLRSDEKVVMQMARRGQTPVTTAQGERLAYEMGAAQYLECSAKTLKGVQNVFDQAVATAVPHALRWQRKFRRKCIVL</sequence>
<accession>A0A8H6XPU5</accession>
<dbReference type="PRINTS" id="PR00449">
    <property type="entry name" value="RASTRNSFRMNG"/>
</dbReference>
<evidence type="ECO:0000256" key="3">
    <source>
        <dbReference type="ARBA" id="ARBA00022741"/>
    </source>
</evidence>
<dbReference type="GO" id="GO:0051301">
    <property type="term" value="P:cell division"/>
    <property type="evidence" value="ECO:0007669"/>
    <property type="project" value="UniProtKB-KW"/>
</dbReference>
<gene>
    <name evidence="5" type="ORF">MSAN_01936800</name>
</gene>
<keyword evidence="4" id="KW-0342">GTP-binding</keyword>
<keyword evidence="6" id="KW-1185">Reference proteome</keyword>
<dbReference type="GO" id="GO:0005525">
    <property type="term" value="F:GTP binding"/>
    <property type="evidence" value="ECO:0007669"/>
    <property type="project" value="UniProtKB-KW"/>
</dbReference>
<name>A0A8H6XPU5_9AGAR</name>
<protein>
    <submittedName>
        <fullName evidence="5">Cell division control protein 42</fullName>
    </submittedName>
</protein>
<dbReference type="InterPro" id="IPR027417">
    <property type="entry name" value="P-loop_NTPase"/>
</dbReference>
<dbReference type="PROSITE" id="PS51419">
    <property type="entry name" value="RAB"/>
    <property type="match status" value="1"/>
</dbReference>
<keyword evidence="5" id="KW-0132">Cell division</keyword>
<evidence type="ECO:0000256" key="1">
    <source>
        <dbReference type="ARBA" id="ARBA00010142"/>
    </source>
</evidence>
<dbReference type="GO" id="GO:0007264">
    <property type="term" value="P:small GTPase-mediated signal transduction"/>
    <property type="evidence" value="ECO:0007669"/>
    <property type="project" value="InterPro"/>
</dbReference>
<organism evidence="5 6">
    <name type="scientific">Mycena sanguinolenta</name>
    <dbReference type="NCBI Taxonomy" id="230812"/>
    <lineage>
        <taxon>Eukaryota</taxon>
        <taxon>Fungi</taxon>
        <taxon>Dikarya</taxon>
        <taxon>Basidiomycota</taxon>
        <taxon>Agaricomycotina</taxon>
        <taxon>Agaricomycetes</taxon>
        <taxon>Agaricomycetidae</taxon>
        <taxon>Agaricales</taxon>
        <taxon>Marasmiineae</taxon>
        <taxon>Mycenaceae</taxon>
        <taxon>Mycena</taxon>
    </lineage>
</organism>